<evidence type="ECO:0000256" key="14">
    <source>
        <dbReference type="ARBA" id="ARBA00049296"/>
    </source>
</evidence>
<gene>
    <name evidence="18" type="ORF">LARSCL_LOCUS5256</name>
</gene>
<dbReference type="PANTHER" id="PTHR10989:SF16">
    <property type="entry name" value="AT02829P-RELATED"/>
    <property type="match status" value="1"/>
</dbReference>
<evidence type="ECO:0000256" key="5">
    <source>
        <dbReference type="ARBA" id="ARBA00022989"/>
    </source>
</evidence>
<evidence type="ECO:0000256" key="15">
    <source>
        <dbReference type="ARBA" id="ARBA00049322"/>
    </source>
</evidence>
<keyword evidence="6 17" id="KW-0472">Membrane</keyword>
<comment type="catalytic activity">
    <reaction evidence="14">
        <text>13-(9Z-octadecenoyloxy)-octadecanoate + H2O = 13-hydroxy-octadecanoate + (9Z)-octadecenoate + H(+)</text>
        <dbReference type="Rhea" id="RHEA:52064"/>
        <dbReference type="ChEBI" id="CHEBI:15377"/>
        <dbReference type="ChEBI" id="CHEBI:15378"/>
        <dbReference type="ChEBI" id="CHEBI:30823"/>
        <dbReference type="ChEBI" id="CHEBI:136303"/>
        <dbReference type="ChEBI" id="CHEBI:136304"/>
    </reaction>
    <physiologicalReaction direction="left-to-right" evidence="14">
        <dbReference type="Rhea" id="RHEA:52065"/>
    </physiologicalReaction>
</comment>
<sequence>MLSEQAAFCLTNGRFTALCCFHLSIAVMYLAGLYGYFDVSRKASSGAPEEYAGFWKYLTYWNLIFHFVYFALSSIADIITPECDGYDSILKIRGTIFAGIVFPYGVFVFLMFWGIYISNRDKIFRKEDEQNFPAWLNHISHTVELPVVFLEAFIVHHQYPSTIEGYTLTAFLGGAYLLWLLYLGIVKDIWVYIFLKDFSCSGRAIFFMVSFAIAFILYVVGEKTHYFFWGDLSLLNVH</sequence>
<evidence type="ECO:0000256" key="6">
    <source>
        <dbReference type="ARBA" id="ARBA00023136"/>
    </source>
</evidence>
<keyword evidence="5 17" id="KW-1133">Transmembrane helix</keyword>
<dbReference type="Pfam" id="PF04750">
    <property type="entry name" value="Far-17a_AIG1"/>
    <property type="match status" value="1"/>
</dbReference>
<protein>
    <submittedName>
        <fullName evidence="18">Uncharacterized protein</fullName>
    </submittedName>
</protein>
<evidence type="ECO:0000256" key="11">
    <source>
        <dbReference type="ARBA" id="ARBA00048701"/>
    </source>
</evidence>
<evidence type="ECO:0000256" key="3">
    <source>
        <dbReference type="ARBA" id="ARBA00009300"/>
    </source>
</evidence>
<comment type="catalytic activity">
    <reaction evidence="9">
        <text>9-hexadecanoyloxy-octadecanoate + H2O = 9-hydroxy-octadecanoate + hexadecanoate + H(+)</text>
        <dbReference type="Rhea" id="RHEA:52052"/>
        <dbReference type="ChEBI" id="CHEBI:7896"/>
        <dbReference type="ChEBI" id="CHEBI:15377"/>
        <dbReference type="ChEBI" id="CHEBI:15378"/>
        <dbReference type="ChEBI" id="CHEBI:83670"/>
        <dbReference type="ChEBI" id="CHEBI:136286"/>
    </reaction>
    <physiologicalReaction direction="left-to-right" evidence="9">
        <dbReference type="Rhea" id="RHEA:52053"/>
    </physiologicalReaction>
</comment>
<evidence type="ECO:0000256" key="2">
    <source>
        <dbReference type="ARBA" id="ARBA00004127"/>
    </source>
</evidence>
<dbReference type="Proteomes" id="UP001497382">
    <property type="component" value="Unassembled WGS sequence"/>
</dbReference>
<evidence type="ECO:0000256" key="4">
    <source>
        <dbReference type="ARBA" id="ARBA00022692"/>
    </source>
</evidence>
<keyword evidence="4 17" id="KW-0812">Transmembrane</keyword>
<dbReference type="PANTHER" id="PTHR10989">
    <property type="entry name" value="ANDROGEN-INDUCED PROTEIN 1-RELATED"/>
    <property type="match status" value="1"/>
</dbReference>
<feature type="transmembrane region" description="Helical" evidence="17">
    <location>
        <begin position="204"/>
        <end position="221"/>
    </location>
</feature>
<comment type="catalytic activity">
    <reaction evidence="12">
        <text>9-(9Z-octadecenoyloxy)-octadecanoate + H2O = 9-hydroxy-octadecanoate + (9Z)-octadecenoate + H(+)</text>
        <dbReference type="Rhea" id="RHEA:52048"/>
        <dbReference type="ChEBI" id="CHEBI:15377"/>
        <dbReference type="ChEBI" id="CHEBI:15378"/>
        <dbReference type="ChEBI" id="CHEBI:30823"/>
        <dbReference type="ChEBI" id="CHEBI:136282"/>
        <dbReference type="ChEBI" id="CHEBI:136286"/>
    </reaction>
    <physiologicalReaction direction="left-to-right" evidence="12">
        <dbReference type="Rhea" id="RHEA:52049"/>
    </physiologicalReaction>
</comment>
<feature type="transmembrane region" description="Helical" evidence="17">
    <location>
        <begin position="58"/>
        <end position="76"/>
    </location>
</feature>
<comment type="catalytic activity">
    <reaction evidence="8">
        <text>13-octadecanoyloxy-octadecanoate + H2O = 13-hydroxy-octadecanoate + octadecanoate + H(+)</text>
        <dbReference type="Rhea" id="RHEA:52084"/>
        <dbReference type="ChEBI" id="CHEBI:15377"/>
        <dbReference type="ChEBI" id="CHEBI:15378"/>
        <dbReference type="ChEBI" id="CHEBI:25629"/>
        <dbReference type="ChEBI" id="CHEBI:136304"/>
        <dbReference type="ChEBI" id="CHEBI:136335"/>
    </reaction>
    <physiologicalReaction direction="left-to-right" evidence="8">
        <dbReference type="Rhea" id="RHEA:52085"/>
    </physiologicalReaction>
</comment>
<comment type="subcellular location">
    <subcellularLocation>
        <location evidence="2">Endomembrane system</location>
        <topology evidence="2">Multi-pass membrane protein</topology>
    </subcellularLocation>
</comment>
<dbReference type="EMBL" id="CAXIEN010000048">
    <property type="protein sequence ID" value="CAL1270371.1"/>
    <property type="molecule type" value="Genomic_DNA"/>
</dbReference>
<evidence type="ECO:0000256" key="12">
    <source>
        <dbReference type="ARBA" id="ARBA00048800"/>
    </source>
</evidence>
<accession>A0AAV1ZH72</accession>
<evidence type="ECO:0000256" key="9">
    <source>
        <dbReference type="ARBA" id="ARBA00047863"/>
    </source>
</evidence>
<comment type="caution">
    <text evidence="18">The sequence shown here is derived from an EMBL/GenBank/DDBJ whole genome shotgun (WGS) entry which is preliminary data.</text>
</comment>
<name>A0AAV1ZH72_9ARAC</name>
<evidence type="ECO:0000256" key="13">
    <source>
        <dbReference type="ARBA" id="ARBA00049221"/>
    </source>
</evidence>
<evidence type="ECO:0000313" key="19">
    <source>
        <dbReference type="Proteomes" id="UP001497382"/>
    </source>
</evidence>
<comment type="similarity">
    <text evidence="3">Belongs to the AIG1 family.</text>
</comment>
<evidence type="ECO:0000256" key="7">
    <source>
        <dbReference type="ARBA" id="ARBA00047368"/>
    </source>
</evidence>
<dbReference type="GO" id="GO:0012505">
    <property type="term" value="C:endomembrane system"/>
    <property type="evidence" value="ECO:0007669"/>
    <property type="project" value="UniProtKB-SubCell"/>
</dbReference>
<organism evidence="18 19">
    <name type="scientific">Larinioides sclopetarius</name>
    <dbReference type="NCBI Taxonomy" id="280406"/>
    <lineage>
        <taxon>Eukaryota</taxon>
        <taxon>Metazoa</taxon>
        <taxon>Ecdysozoa</taxon>
        <taxon>Arthropoda</taxon>
        <taxon>Chelicerata</taxon>
        <taxon>Arachnida</taxon>
        <taxon>Araneae</taxon>
        <taxon>Araneomorphae</taxon>
        <taxon>Entelegynae</taxon>
        <taxon>Araneoidea</taxon>
        <taxon>Araneidae</taxon>
        <taxon>Larinioides</taxon>
    </lineage>
</organism>
<evidence type="ECO:0000256" key="17">
    <source>
        <dbReference type="SAM" id="Phobius"/>
    </source>
</evidence>
<evidence type="ECO:0000256" key="16">
    <source>
        <dbReference type="ARBA" id="ARBA00049428"/>
    </source>
</evidence>
<keyword evidence="19" id="KW-1185">Reference proteome</keyword>
<comment type="catalytic activity">
    <reaction evidence="1">
        <text>9-(9Z-hexadecenoyloxy)-octadecanoate + H2O = (9Z)-hexadecenoate + 9-hydroxy-octadecanoate + H(+)</text>
        <dbReference type="Rhea" id="RHEA:52068"/>
        <dbReference type="ChEBI" id="CHEBI:15377"/>
        <dbReference type="ChEBI" id="CHEBI:15378"/>
        <dbReference type="ChEBI" id="CHEBI:32372"/>
        <dbReference type="ChEBI" id="CHEBI:136286"/>
        <dbReference type="ChEBI" id="CHEBI:136309"/>
    </reaction>
    <physiologicalReaction direction="left-to-right" evidence="1">
        <dbReference type="Rhea" id="RHEA:52069"/>
    </physiologicalReaction>
</comment>
<comment type="catalytic activity">
    <reaction evidence="13">
        <text>9-octadecanoyloxy-octadecanoate + H2O = 9-hydroxy-octadecanoate + octadecanoate + H(+)</text>
        <dbReference type="Rhea" id="RHEA:52096"/>
        <dbReference type="ChEBI" id="CHEBI:15377"/>
        <dbReference type="ChEBI" id="CHEBI:15378"/>
        <dbReference type="ChEBI" id="CHEBI:25629"/>
        <dbReference type="ChEBI" id="CHEBI:136286"/>
        <dbReference type="ChEBI" id="CHEBI:136373"/>
    </reaction>
    <physiologicalReaction direction="left-to-right" evidence="13">
        <dbReference type="Rhea" id="RHEA:52097"/>
    </physiologicalReaction>
</comment>
<evidence type="ECO:0000313" key="18">
    <source>
        <dbReference type="EMBL" id="CAL1270371.1"/>
    </source>
</evidence>
<dbReference type="GO" id="GO:0016020">
    <property type="term" value="C:membrane"/>
    <property type="evidence" value="ECO:0007669"/>
    <property type="project" value="InterPro"/>
</dbReference>
<feature type="transmembrane region" description="Helical" evidence="17">
    <location>
        <begin position="15"/>
        <end position="37"/>
    </location>
</feature>
<comment type="catalytic activity">
    <reaction evidence="16">
        <text>12-(9Z-hexadecenoyloxy)-octadecanoate + H2O = 12-hydroxyoctadecanoate + (9Z)-hexadecenoate + H(+)</text>
        <dbReference type="Rhea" id="RHEA:52072"/>
        <dbReference type="ChEBI" id="CHEBI:15377"/>
        <dbReference type="ChEBI" id="CHEBI:15378"/>
        <dbReference type="ChEBI" id="CHEBI:32372"/>
        <dbReference type="ChEBI" id="CHEBI:84201"/>
        <dbReference type="ChEBI" id="CHEBI:136312"/>
    </reaction>
    <physiologicalReaction direction="left-to-right" evidence="16">
        <dbReference type="Rhea" id="RHEA:52073"/>
    </physiologicalReaction>
</comment>
<feature type="transmembrane region" description="Helical" evidence="17">
    <location>
        <begin position="96"/>
        <end position="118"/>
    </location>
</feature>
<evidence type="ECO:0000256" key="8">
    <source>
        <dbReference type="ARBA" id="ARBA00047427"/>
    </source>
</evidence>
<evidence type="ECO:0000256" key="1">
    <source>
        <dbReference type="ARBA" id="ARBA00000923"/>
    </source>
</evidence>
<feature type="transmembrane region" description="Helical" evidence="17">
    <location>
        <begin position="165"/>
        <end position="183"/>
    </location>
</feature>
<comment type="catalytic activity">
    <reaction evidence="7">
        <text>12-hexadecanoyloxy-octadecanoate + H2O = 12-hydroxyoctadecanoate + hexadecanoate + H(+)</text>
        <dbReference type="Rhea" id="RHEA:52056"/>
        <dbReference type="ChEBI" id="CHEBI:7896"/>
        <dbReference type="ChEBI" id="CHEBI:15377"/>
        <dbReference type="ChEBI" id="CHEBI:15378"/>
        <dbReference type="ChEBI" id="CHEBI:83677"/>
        <dbReference type="ChEBI" id="CHEBI:84201"/>
    </reaction>
    <physiologicalReaction direction="left-to-right" evidence="7">
        <dbReference type="Rhea" id="RHEA:52057"/>
    </physiologicalReaction>
</comment>
<dbReference type="AlphaFoldDB" id="A0AAV1ZH72"/>
<reference evidence="18 19" key="1">
    <citation type="submission" date="2024-04" db="EMBL/GenBank/DDBJ databases">
        <authorList>
            <person name="Rising A."/>
            <person name="Reimegard J."/>
            <person name="Sonavane S."/>
            <person name="Akerstrom W."/>
            <person name="Nylinder S."/>
            <person name="Hedman E."/>
            <person name="Kallberg Y."/>
        </authorList>
    </citation>
    <scope>NUCLEOTIDE SEQUENCE [LARGE SCALE GENOMIC DNA]</scope>
</reference>
<proteinExistence type="inferred from homology"/>
<comment type="catalytic activity">
    <reaction evidence="11">
        <text>12-(9Z-octadecenoyloxy)-octadecanoate + H2O = 12-hydroxyoctadecanoate + (9Z)-octadecenoate + H(+)</text>
        <dbReference type="Rhea" id="RHEA:52060"/>
        <dbReference type="ChEBI" id="CHEBI:15377"/>
        <dbReference type="ChEBI" id="CHEBI:15378"/>
        <dbReference type="ChEBI" id="CHEBI:30823"/>
        <dbReference type="ChEBI" id="CHEBI:84201"/>
        <dbReference type="ChEBI" id="CHEBI:136302"/>
    </reaction>
    <physiologicalReaction direction="left-to-right" evidence="11">
        <dbReference type="Rhea" id="RHEA:52061"/>
    </physiologicalReaction>
</comment>
<comment type="catalytic activity">
    <reaction evidence="10">
        <text>12-octadecanoyloxy-octadecanoate + H2O = 12-hydroxyoctadecanoate + octadecanoate + H(+)</text>
        <dbReference type="Rhea" id="RHEA:52080"/>
        <dbReference type="ChEBI" id="CHEBI:15377"/>
        <dbReference type="ChEBI" id="CHEBI:15378"/>
        <dbReference type="ChEBI" id="CHEBI:25629"/>
        <dbReference type="ChEBI" id="CHEBI:84201"/>
        <dbReference type="ChEBI" id="CHEBI:136330"/>
    </reaction>
    <physiologicalReaction direction="left-to-right" evidence="10">
        <dbReference type="Rhea" id="RHEA:52081"/>
    </physiologicalReaction>
</comment>
<evidence type="ECO:0000256" key="10">
    <source>
        <dbReference type="ARBA" id="ARBA00048680"/>
    </source>
</evidence>
<comment type="catalytic activity">
    <reaction evidence="15">
        <text>13-(9Z-hexadecenoyloxy)-octadecanoate + H2O = 13-hydroxy-octadecanoate + (9Z)-hexadecenoate + H(+)</text>
        <dbReference type="Rhea" id="RHEA:52076"/>
        <dbReference type="ChEBI" id="CHEBI:15377"/>
        <dbReference type="ChEBI" id="CHEBI:15378"/>
        <dbReference type="ChEBI" id="CHEBI:32372"/>
        <dbReference type="ChEBI" id="CHEBI:136304"/>
        <dbReference type="ChEBI" id="CHEBI:136315"/>
    </reaction>
    <physiologicalReaction direction="left-to-right" evidence="15">
        <dbReference type="Rhea" id="RHEA:52077"/>
    </physiologicalReaction>
</comment>
<dbReference type="InterPro" id="IPR006838">
    <property type="entry name" value="ADTRP_AIG1"/>
</dbReference>